<dbReference type="SUPFAM" id="SSF53784">
    <property type="entry name" value="Phosphofructokinase"/>
    <property type="match status" value="2"/>
</dbReference>
<keyword evidence="15 19" id="KW-1133">Transmembrane helix</keyword>
<keyword evidence="10" id="KW-0479">Metal-binding</keyword>
<dbReference type="OrthoDB" id="10255969at2759"/>
<dbReference type="GO" id="GO:0048029">
    <property type="term" value="F:monosaccharide binding"/>
    <property type="evidence" value="ECO:0007669"/>
    <property type="project" value="TreeGrafter"/>
</dbReference>
<dbReference type="PANTHER" id="PTHR13697:SF4">
    <property type="entry name" value="ATP-DEPENDENT 6-PHOSPHOFRUCTOKINASE"/>
    <property type="match status" value="1"/>
</dbReference>
<evidence type="ECO:0000256" key="9">
    <source>
        <dbReference type="ARBA" id="ARBA00022692"/>
    </source>
</evidence>
<dbReference type="GO" id="GO:0046872">
    <property type="term" value="F:metal ion binding"/>
    <property type="evidence" value="ECO:0007669"/>
    <property type="project" value="UniProtKB-KW"/>
</dbReference>
<keyword evidence="14" id="KW-0460">Magnesium</keyword>
<dbReference type="EC" id="2.7.1.11" evidence="5"/>
<evidence type="ECO:0000313" key="22">
    <source>
        <dbReference type="Proteomes" id="UP000277928"/>
    </source>
</evidence>
<dbReference type="GO" id="GO:0005524">
    <property type="term" value="F:ATP binding"/>
    <property type="evidence" value="ECO:0007669"/>
    <property type="project" value="UniProtKB-KW"/>
</dbReference>
<reference evidence="21 22" key="1">
    <citation type="submission" date="2018-08" db="EMBL/GenBank/DDBJ databases">
        <authorList>
            <person name="Laetsch R D."/>
            <person name="Stevens L."/>
            <person name="Kumar S."/>
            <person name="Blaxter L. M."/>
        </authorList>
    </citation>
    <scope>NUCLEOTIDE SEQUENCE [LARGE SCALE GENOMIC DNA]</scope>
</reference>
<evidence type="ECO:0000256" key="16">
    <source>
        <dbReference type="ARBA" id="ARBA00023136"/>
    </source>
</evidence>
<dbReference type="GO" id="GO:0016020">
    <property type="term" value="C:membrane"/>
    <property type="evidence" value="ECO:0007669"/>
    <property type="project" value="UniProtKB-SubCell"/>
</dbReference>
<dbReference type="InterPro" id="IPR000023">
    <property type="entry name" value="Phosphofructokinase_dom"/>
</dbReference>
<protein>
    <recommendedName>
        <fullName evidence="5">6-phosphofructokinase</fullName>
        <ecNumber evidence="5">2.7.1.11</ecNumber>
    </recommendedName>
</protein>
<dbReference type="PRINTS" id="PR00476">
    <property type="entry name" value="PHFRCTKINASE"/>
</dbReference>
<dbReference type="InterPro" id="IPR003439">
    <property type="entry name" value="ABC_transporter-like_ATP-bd"/>
</dbReference>
<evidence type="ECO:0000256" key="12">
    <source>
        <dbReference type="ARBA" id="ARBA00022777"/>
    </source>
</evidence>
<evidence type="ECO:0000256" key="5">
    <source>
        <dbReference type="ARBA" id="ARBA00012055"/>
    </source>
</evidence>
<feature type="transmembrane region" description="Helical" evidence="19">
    <location>
        <begin position="493"/>
        <end position="511"/>
    </location>
</feature>
<dbReference type="NCBIfam" id="TIGR02478">
    <property type="entry name" value="6PF1K_euk"/>
    <property type="match status" value="1"/>
</dbReference>
<dbReference type="InterPro" id="IPR015912">
    <property type="entry name" value="Phosphofructokinase_CS"/>
</dbReference>
<dbReference type="InterPro" id="IPR003593">
    <property type="entry name" value="AAA+_ATPase"/>
</dbReference>
<evidence type="ECO:0000256" key="19">
    <source>
        <dbReference type="SAM" id="Phobius"/>
    </source>
</evidence>
<feature type="transmembrane region" description="Helical" evidence="19">
    <location>
        <begin position="1170"/>
        <end position="1194"/>
    </location>
</feature>
<evidence type="ECO:0000256" key="10">
    <source>
        <dbReference type="ARBA" id="ARBA00022723"/>
    </source>
</evidence>
<evidence type="ECO:0000256" key="14">
    <source>
        <dbReference type="ARBA" id="ARBA00022842"/>
    </source>
</evidence>
<dbReference type="STRING" id="42156.A0A3P6TRE1"/>
<dbReference type="InterPro" id="IPR022953">
    <property type="entry name" value="ATP_PFK"/>
</dbReference>
<keyword evidence="13" id="KW-0067">ATP-binding</keyword>
<feature type="transmembrane region" description="Helical" evidence="19">
    <location>
        <begin position="414"/>
        <end position="433"/>
    </location>
</feature>
<dbReference type="Gene3D" id="3.40.50.460">
    <property type="entry name" value="Phosphofructokinase domain"/>
    <property type="match status" value="2"/>
</dbReference>
<comment type="catalytic activity">
    <reaction evidence="18">
        <text>beta-D-fructose 6-phosphate + ATP = beta-D-fructose 1,6-bisphosphate + ADP + H(+)</text>
        <dbReference type="Rhea" id="RHEA:16109"/>
        <dbReference type="ChEBI" id="CHEBI:15378"/>
        <dbReference type="ChEBI" id="CHEBI:30616"/>
        <dbReference type="ChEBI" id="CHEBI:32966"/>
        <dbReference type="ChEBI" id="CHEBI:57634"/>
        <dbReference type="ChEBI" id="CHEBI:456216"/>
        <dbReference type="EC" id="2.7.1.11"/>
    </reaction>
</comment>
<keyword evidence="11" id="KW-0547">Nucleotide-binding</keyword>
<evidence type="ECO:0000313" key="21">
    <source>
        <dbReference type="EMBL" id="VDK83705.1"/>
    </source>
</evidence>
<dbReference type="InterPro" id="IPR035966">
    <property type="entry name" value="PKF_sf"/>
</dbReference>
<dbReference type="FunFam" id="3.40.50.300:FF:000933">
    <property type="entry name" value="ABC transporter A family member 7"/>
    <property type="match status" value="1"/>
</dbReference>
<keyword evidence="17" id="KW-0324">Glycolysis</keyword>
<dbReference type="PROSITE" id="PS00211">
    <property type="entry name" value="ABC_TRANSPORTER_1"/>
    <property type="match status" value="1"/>
</dbReference>
<dbReference type="Pfam" id="PF00005">
    <property type="entry name" value="ABC_tran"/>
    <property type="match status" value="2"/>
</dbReference>
<dbReference type="PROSITE" id="PS50893">
    <property type="entry name" value="ABC_TRANSPORTER_2"/>
    <property type="match status" value="2"/>
</dbReference>
<dbReference type="EMBL" id="UYRX01000548">
    <property type="protein sequence ID" value="VDK83705.1"/>
    <property type="molecule type" value="Genomic_DNA"/>
</dbReference>
<keyword evidence="12" id="KW-0418">Kinase</keyword>
<dbReference type="GO" id="GO:0005945">
    <property type="term" value="C:6-phosphofructokinase complex"/>
    <property type="evidence" value="ECO:0007669"/>
    <property type="project" value="TreeGrafter"/>
</dbReference>
<evidence type="ECO:0000256" key="7">
    <source>
        <dbReference type="ARBA" id="ARBA00022533"/>
    </source>
</evidence>
<feature type="transmembrane region" description="Helical" evidence="19">
    <location>
        <begin position="306"/>
        <end position="330"/>
    </location>
</feature>
<dbReference type="PANTHER" id="PTHR13697">
    <property type="entry name" value="PHOSPHOFRUCTOKINASE"/>
    <property type="match status" value="1"/>
</dbReference>
<dbReference type="GO" id="GO:0016887">
    <property type="term" value="F:ATP hydrolysis activity"/>
    <property type="evidence" value="ECO:0007669"/>
    <property type="project" value="InterPro"/>
</dbReference>
<dbReference type="FunFam" id="3.40.50.460:FF:000007">
    <property type="entry name" value="ATP-dependent 6-phosphofructokinase"/>
    <property type="match status" value="1"/>
</dbReference>
<dbReference type="GO" id="GO:0016208">
    <property type="term" value="F:AMP binding"/>
    <property type="evidence" value="ECO:0007669"/>
    <property type="project" value="TreeGrafter"/>
</dbReference>
<comment type="pathway">
    <text evidence="4">Carbohydrate degradation; glycolysis; D-glyceraldehyde 3-phosphate and glycerone phosphate from D-glucose: step 3/4.</text>
</comment>
<evidence type="ECO:0000256" key="8">
    <source>
        <dbReference type="ARBA" id="ARBA00022679"/>
    </source>
</evidence>
<keyword evidence="16 19" id="KW-0472">Membrane</keyword>
<dbReference type="Pfam" id="PF00365">
    <property type="entry name" value="PFK"/>
    <property type="match status" value="2"/>
</dbReference>
<dbReference type="GO" id="GO:0006002">
    <property type="term" value="P:fructose 6-phosphate metabolic process"/>
    <property type="evidence" value="ECO:0007669"/>
    <property type="project" value="InterPro"/>
</dbReference>
<gene>
    <name evidence="21" type="ORF">NLS_LOCUS6320</name>
</gene>
<dbReference type="GO" id="GO:0030388">
    <property type="term" value="P:fructose 1,6-bisphosphate metabolic process"/>
    <property type="evidence" value="ECO:0007669"/>
    <property type="project" value="TreeGrafter"/>
</dbReference>
<dbReference type="UniPathway" id="UPA00109">
    <property type="reaction ID" value="UER00182"/>
</dbReference>
<feature type="transmembrane region" description="Helical" evidence="19">
    <location>
        <begin position="385"/>
        <end position="408"/>
    </location>
</feature>
<feature type="transmembrane region" description="Helical" evidence="19">
    <location>
        <begin position="1338"/>
        <end position="1359"/>
    </location>
</feature>
<dbReference type="GO" id="GO:0042802">
    <property type="term" value="F:identical protein binding"/>
    <property type="evidence" value="ECO:0007669"/>
    <property type="project" value="TreeGrafter"/>
</dbReference>
<dbReference type="InterPro" id="IPR009161">
    <property type="entry name" value="6-Pfructokinase_euk"/>
</dbReference>
<evidence type="ECO:0000256" key="18">
    <source>
        <dbReference type="ARBA" id="ARBA00048070"/>
    </source>
</evidence>
<feature type="domain" description="ABC transporter" evidence="20">
    <location>
        <begin position="573"/>
        <end position="815"/>
    </location>
</feature>
<dbReference type="PROSITE" id="PS00433">
    <property type="entry name" value="PHOSPHOFRUCTOKINASE"/>
    <property type="match status" value="2"/>
</dbReference>
<evidence type="ECO:0000256" key="11">
    <source>
        <dbReference type="ARBA" id="ARBA00022741"/>
    </source>
</evidence>
<dbReference type="FunFam" id="3.40.50.450:FF:000064">
    <property type="entry name" value="Phosphofructokinase, platelet b"/>
    <property type="match status" value="1"/>
</dbReference>
<evidence type="ECO:0000259" key="20">
    <source>
        <dbReference type="PROSITE" id="PS50893"/>
    </source>
</evidence>
<dbReference type="CDD" id="cd03263">
    <property type="entry name" value="ABC_subfamily_A"/>
    <property type="match status" value="1"/>
</dbReference>
<evidence type="ECO:0000256" key="15">
    <source>
        <dbReference type="ARBA" id="ARBA00022989"/>
    </source>
</evidence>
<sequence length="2339" mass="261982">MWRNLLQQIRSPVFTALEFIVPLLLIGITFGLMIALRHKYELSHPATTYKPWLIQGSITDLIMPPDFSQIFVDTIVDTQYILSGKTFNDDCVFLNVTRQVNDSNIVANIHLEIVYAPTNPAIDEIMQIIQQRYTTSDLLKQLEDEIFKQMMVVDFLQKFSNMMFKMLKISSTTKLTPKKDNDELVKYITTSMSKQRCNNPIIVNTTDTIGYSIRLTNAGRRFHPTLSASLPWNTKIKFAVPIRIGPLHKSNPSGGSPGYWQEGFLTLQKAIDVAVQQYLTNKTANDSVLLLQRFPYPPYKNIIIELGVYFLSTVVAFSFLINVVYIARTIVVEKEAQMKSYMKVMGLSQWILWLSYLISNFIKLSINVIILSSLYYVITPKTNPTLALVLFMLYALNAIYVAFAASAFLHSGAAAMQVVPFIWVVLYGWHLIFNIKDLISPFSPSIRLLNSLNPDIALTYALGFMCQHETLGASWSQLFVNPTPDEPLTLGHFFVMLIVDAAILAIVTWYVEAVNPGFDGVPQKPYFFLQRSYWCGRNESENSHKSVPTDFNRSSHVDLSLIEVAPKTSRTAVEIVDLCKVYRKSLLHKLLHCNFSEKEAKAVNHLCTKIYSGQITILLGQNGAGKSTVFSILTGVRKPTSGTAYIEGYDIRKDLPEIQTRLGFCPQHNIIFDYLTVMEHLEFFCELKGRQWHVEEANDLLRKLKIDHKAHVYGHYLSGGQKRKLSLAIALIGRSEVVLLDEPTSGMDPDSRHETWSLLQSEKKKRTILLTTHYMDEADILGDRITIVAYGELQCSGSGLFLKRKYGGEYRLTVLYSKEKKANEHAAEVLKTLALLRQFIRDATIHSSNGFEVTFLLPADERQNFPTLFKQLEESTALLGINTFGVSATTMDEVFLRVCQSAAEKLLSVSSANDTPGDKNHRFEVSDLKYENRLKGYSYHLQHFRAMFHKRFAYFTRKRSFFLLELLFPAICMVLIMKACMIIPVPKEQPKLLIDLQPYCSGGISANINVENTTAGYFQRNLPEVIQQAASINAMRKYPFQLTATENINEKLIESLHEQKDRGFGLHNPIAYNYFNNLFIHDWFIAMFNNYALHSPPLALNLADIAIINKNIQRNISIQVSNHPLPPTASDTLKSQDVINQAALTIGFAAIMSMSAIMCGLRYWTYWLTAFLWDFTVFLIPATLCIGVFFIIDLKEFITSSTVTGTIYLIMLLYALAELPFVYWCSSLFKSPTTGNATICVYNFITGMIGAVAVSIVEKASGRDTANTLSIIWSLLFPTYNLSLCFSKAYTNEHTREACKIVDCSIEEVRKIARECCGDSDERLYVDNMLISTGKMGMALMVLFLFLHSILFSLAIAAYEMNFTAIIQRLLRRGAAAASGAVGSVEGVQNCYEDMDVIMERERVDKMGNADASVIARNVAKRYGKLNAVRSISFHVARGECFGLLGTNGAGKTTTFQILTGESKSCAGDAYICGFNIQTQWREAYDHIGYCPQFDAIIDEMTGQETLQMFARLRGVRECDITRMVDSVIRAVALDKCRNNLVKTYSLLLDEEDLMGEAEEVISKLPDVLASDVNSEIEFQIKAINGHEGSIMKKGKYKGQIMGLFTSGGDAPGMNSAVRAIVRVGLYLGARVFCIHEGYQGMVDGGMFIKEATWETVSDIIQKGGTVIGSARCKDFRERAGRLKAAQNLIRHGITSLVCIGGDGSLTGANTFRNEWPGLVKDLLAAKAITKADAERCKSIQIVGIVGSIDNDFCGTDMTIGTDTALHRITEAVDSVRSTAHSHQRCFVIEVMGRHCGYLALAASLALDADFCFIPEWPPPVHWKNILCKKLKQMREDGNRVNIVMVAEGAIDHVGSPITSSMIRDVIKKNMKYDTRITILGHIQRGGSPSAFDRLLGCRMGAEAAIALMEMNNESEPCVVSIDGNQMVRIPLMKCVERTKAVKTAMDSKDWPMALKLRGRSFRRNVEMYRTLSKIRKHEPASEGFNIAIMNIGSPCAGYNAAVMSCVRTAILQGCVPYCIYNSNEGLASGQFRKMEWNDVALWSAEGGSFLGSQPTLPNDDTLPLMAKNLLRFNIHSLILIGGFNAYHTCLIFAQNRKKFPPFRIPMSIIPSTINNNMPGTGFTLGADTSLNEICKMIDKIKQSATGSKRRVFIIETMGNHCGYLATLSAMASGADAAYIYEEIFNVHELINDIRVIAEKMKTGAQRYLIVRNEKASDNYTSEFIRQLFTEEGKGVFTTRTNVLGHTQQGGNPSPFDRLFAAKMGARAVVHLLGQMKEFKKTGLCHPGTATLQGLIGKYVCLTPVEELMEDVDFTHCLPMEQWWMKLRPLLRILAKHDF</sequence>
<feature type="transmembrane region" description="Helical" evidence="19">
    <location>
        <begin position="1142"/>
        <end position="1164"/>
    </location>
</feature>
<dbReference type="Gene3D" id="3.40.50.450">
    <property type="match status" value="2"/>
</dbReference>
<dbReference type="SUPFAM" id="SSF52540">
    <property type="entry name" value="P-loop containing nucleoside triphosphate hydrolases"/>
    <property type="match status" value="2"/>
</dbReference>
<feature type="transmembrane region" description="Helical" evidence="19">
    <location>
        <begin position="961"/>
        <end position="983"/>
    </location>
</feature>
<dbReference type="SMART" id="SM00382">
    <property type="entry name" value="AAA"/>
    <property type="match status" value="2"/>
</dbReference>
<dbReference type="InterPro" id="IPR013525">
    <property type="entry name" value="ABC2_TM"/>
</dbReference>
<proteinExistence type="predicted"/>
<dbReference type="Proteomes" id="UP000277928">
    <property type="component" value="Unassembled WGS sequence"/>
</dbReference>
<comment type="cofactor">
    <cofactor evidence="1">
        <name>Mg(2+)</name>
        <dbReference type="ChEBI" id="CHEBI:18420"/>
    </cofactor>
</comment>
<keyword evidence="9 19" id="KW-0812">Transmembrane</keyword>
<evidence type="ECO:0000256" key="4">
    <source>
        <dbReference type="ARBA" id="ARBA00004679"/>
    </source>
</evidence>
<feature type="transmembrane region" description="Helical" evidence="19">
    <location>
        <begin position="1206"/>
        <end position="1224"/>
    </location>
</feature>
<dbReference type="GO" id="GO:0003872">
    <property type="term" value="F:6-phosphofructokinase activity"/>
    <property type="evidence" value="ECO:0007669"/>
    <property type="project" value="UniProtKB-EC"/>
</dbReference>
<dbReference type="Pfam" id="PF12698">
    <property type="entry name" value="ABC2_membrane_3"/>
    <property type="match status" value="2"/>
</dbReference>
<accession>A0A3P6TRE1</accession>
<evidence type="ECO:0000256" key="2">
    <source>
        <dbReference type="ARBA" id="ARBA00004141"/>
    </source>
</evidence>
<dbReference type="GO" id="GO:0061621">
    <property type="term" value="P:canonical glycolysis"/>
    <property type="evidence" value="ECO:0007669"/>
    <property type="project" value="TreeGrafter"/>
</dbReference>
<evidence type="ECO:0000256" key="3">
    <source>
        <dbReference type="ARBA" id="ARBA00004496"/>
    </source>
</evidence>
<keyword evidence="7" id="KW-0021">Allosteric enzyme</keyword>
<dbReference type="InterPro" id="IPR017871">
    <property type="entry name" value="ABC_transporter-like_CS"/>
</dbReference>
<feature type="domain" description="ABC transporter" evidence="20">
    <location>
        <begin position="1414"/>
        <end position="1689"/>
    </location>
</feature>
<organism evidence="21 22">
    <name type="scientific">Litomosoides sigmodontis</name>
    <name type="common">Filarial nematode worm</name>
    <dbReference type="NCBI Taxonomy" id="42156"/>
    <lineage>
        <taxon>Eukaryota</taxon>
        <taxon>Metazoa</taxon>
        <taxon>Ecdysozoa</taxon>
        <taxon>Nematoda</taxon>
        <taxon>Chromadorea</taxon>
        <taxon>Rhabditida</taxon>
        <taxon>Spirurina</taxon>
        <taxon>Spiruromorpha</taxon>
        <taxon>Filarioidea</taxon>
        <taxon>Onchocercidae</taxon>
        <taxon>Litomosoides</taxon>
    </lineage>
</organism>
<evidence type="ECO:0000256" key="13">
    <source>
        <dbReference type="ARBA" id="ARBA00022840"/>
    </source>
</evidence>
<dbReference type="GO" id="GO:0140359">
    <property type="term" value="F:ABC-type transporter activity"/>
    <property type="evidence" value="ECO:0007669"/>
    <property type="project" value="InterPro"/>
</dbReference>
<evidence type="ECO:0000256" key="17">
    <source>
        <dbReference type="ARBA" id="ARBA00023152"/>
    </source>
</evidence>
<dbReference type="InterPro" id="IPR027417">
    <property type="entry name" value="P-loop_NTPase"/>
</dbReference>
<name>A0A3P6TRE1_LITSI</name>
<feature type="transmembrane region" description="Helical" evidence="19">
    <location>
        <begin position="1236"/>
        <end position="1257"/>
    </location>
</feature>
<keyword evidence="8" id="KW-0808">Transferase</keyword>
<keyword evidence="22" id="KW-1185">Reference proteome</keyword>
<dbReference type="Gene3D" id="3.40.50.300">
    <property type="entry name" value="P-loop containing nucleotide triphosphate hydrolases"/>
    <property type="match status" value="2"/>
</dbReference>
<keyword evidence="6" id="KW-0963">Cytoplasm</keyword>
<dbReference type="GO" id="GO:0070095">
    <property type="term" value="F:fructose-6-phosphate binding"/>
    <property type="evidence" value="ECO:0007669"/>
    <property type="project" value="TreeGrafter"/>
</dbReference>
<feature type="transmembrane region" description="Helical" evidence="19">
    <location>
        <begin position="12"/>
        <end position="36"/>
    </location>
</feature>
<evidence type="ECO:0000256" key="6">
    <source>
        <dbReference type="ARBA" id="ARBA00022490"/>
    </source>
</evidence>
<evidence type="ECO:0000256" key="1">
    <source>
        <dbReference type="ARBA" id="ARBA00001946"/>
    </source>
</evidence>
<comment type="subcellular location">
    <subcellularLocation>
        <location evidence="3">Cytoplasm</location>
    </subcellularLocation>
    <subcellularLocation>
        <location evidence="2">Membrane</location>
        <topology evidence="2">Multi-pass membrane protein</topology>
    </subcellularLocation>
</comment>
<dbReference type="FunFam" id="3.40.50.460:FF:000008">
    <property type="entry name" value="ATP-dependent 6-phosphofructokinase"/>
    <property type="match status" value="1"/>
</dbReference>
<feature type="transmembrane region" description="Helical" evidence="19">
    <location>
        <begin position="350"/>
        <end position="378"/>
    </location>
</feature>